<evidence type="ECO:0000256" key="5">
    <source>
        <dbReference type="SAM" id="Phobius"/>
    </source>
</evidence>
<dbReference type="PANTHER" id="PTHR43847:SF1">
    <property type="entry name" value="BLL3993 PROTEIN"/>
    <property type="match status" value="1"/>
</dbReference>
<feature type="transmembrane region" description="Helical" evidence="5">
    <location>
        <begin position="75"/>
        <end position="94"/>
    </location>
</feature>
<dbReference type="Gene3D" id="1.20.120.1630">
    <property type="match status" value="1"/>
</dbReference>
<dbReference type="KEGG" id="vin:AKJ08_1241"/>
<organism evidence="6 7">
    <name type="scientific">Vulgatibacter incomptus</name>
    <dbReference type="NCBI Taxonomy" id="1391653"/>
    <lineage>
        <taxon>Bacteria</taxon>
        <taxon>Pseudomonadati</taxon>
        <taxon>Myxococcota</taxon>
        <taxon>Myxococcia</taxon>
        <taxon>Myxococcales</taxon>
        <taxon>Cystobacterineae</taxon>
        <taxon>Vulgatibacteraceae</taxon>
        <taxon>Vulgatibacter</taxon>
    </lineage>
</organism>
<evidence type="ECO:0000256" key="4">
    <source>
        <dbReference type="ARBA" id="ARBA00023136"/>
    </source>
</evidence>
<name>A0A0K1PCK6_9BACT</name>
<dbReference type="PANTHER" id="PTHR43847">
    <property type="entry name" value="BLL3993 PROTEIN"/>
    <property type="match status" value="1"/>
</dbReference>
<sequence>MDALDAKAWIGIVRLAMVLGLATFLPAWTLAWWQAWTCIGVFVACAGAITAYLVRHDRALLARRVRAGPAAEKEFTQKVIQSLAFVAFLAVFVVPALDRRFGWSRVPIGISIVGDGVVVLGFWIVFRVLRENTFASAAIEVTSEQRVISTGPYAYVRHPMYSGALLLIVGVPPALGSWVGLGAVAPFALVIVWRLRDEERFLAKSLEGYESYCARVRYRLVPLVW</sequence>
<evidence type="ECO:0000256" key="2">
    <source>
        <dbReference type="ARBA" id="ARBA00022692"/>
    </source>
</evidence>
<dbReference type="GO" id="GO:0012505">
    <property type="term" value="C:endomembrane system"/>
    <property type="evidence" value="ECO:0007669"/>
    <property type="project" value="UniProtKB-SubCell"/>
</dbReference>
<dbReference type="Proteomes" id="UP000055590">
    <property type="component" value="Chromosome"/>
</dbReference>
<evidence type="ECO:0000313" key="7">
    <source>
        <dbReference type="Proteomes" id="UP000055590"/>
    </source>
</evidence>
<dbReference type="STRING" id="1391653.AKJ08_1241"/>
<keyword evidence="3 5" id="KW-1133">Transmembrane helix</keyword>
<evidence type="ECO:0000256" key="3">
    <source>
        <dbReference type="ARBA" id="ARBA00022989"/>
    </source>
</evidence>
<gene>
    <name evidence="6" type="ORF">AKJ08_1241</name>
</gene>
<dbReference type="RefSeq" id="WP_050725252.1">
    <property type="nucleotide sequence ID" value="NZ_CP012332.1"/>
</dbReference>
<reference evidence="6 7" key="1">
    <citation type="submission" date="2015-08" db="EMBL/GenBank/DDBJ databases">
        <authorList>
            <person name="Babu N.S."/>
            <person name="Beckwith C.J."/>
            <person name="Beseler K.G."/>
            <person name="Brison A."/>
            <person name="Carone J.V."/>
            <person name="Caskin T.P."/>
            <person name="Diamond M."/>
            <person name="Durham M.E."/>
            <person name="Foxe J.M."/>
            <person name="Go M."/>
            <person name="Henderson B.A."/>
            <person name="Jones I.B."/>
            <person name="McGettigan J.A."/>
            <person name="Micheletti S.J."/>
            <person name="Nasrallah M.E."/>
            <person name="Ortiz D."/>
            <person name="Piller C.R."/>
            <person name="Privatt S.R."/>
            <person name="Schneider S.L."/>
            <person name="Sharp S."/>
            <person name="Smith T.C."/>
            <person name="Stanton J.D."/>
            <person name="Ullery H.E."/>
            <person name="Wilson R.J."/>
            <person name="Serrano M.G."/>
            <person name="Buck G."/>
            <person name="Lee V."/>
            <person name="Wang Y."/>
            <person name="Carvalho R."/>
            <person name="Voegtly L."/>
            <person name="Shi R."/>
            <person name="Duckworth R."/>
            <person name="Johnson A."/>
            <person name="Loviza R."/>
            <person name="Walstead R."/>
            <person name="Shah Z."/>
            <person name="Kiflezghi M."/>
            <person name="Wade K."/>
            <person name="Ball S.L."/>
            <person name="Bradley K.W."/>
            <person name="Asai D.J."/>
            <person name="Bowman C.A."/>
            <person name="Russell D.A."/>
            <person name="Pope W.H."/>
            <person name="Jacobs-Sera D."/>
            <person name="Hendrix R.W."/>
            <person name="Hatfull G.F."/>
        </authorList>
    </citation>
    <scope>NUCLEOTIDE SEQUENCE [LARGE SCALE GENOMIC DNA]</scope>
    <source>
        <strain evidence="6 7">DSM 27710</strain>
    </source>
</reference>
<feature type="transmembrane region" description="Helical" evidence="5">
    <location>
        <begin position="165"/>
        <end position="193"/>
    </location>
</feature>
<keyword evidence="4 5" id="KW-0472">Membrane</keyword>
<keyword evidence="2 5" id="KW-0812">Transmembrane</keyword>
<dbReference type="PATRIC" id="fig|1391653.3.peg.1298"/>
<comment type="subcellular location">
    <subcellularLocation>
        <location evidence="1">Endomembrane system</location>
        <topology evidence="1">Multi-pass membrane protein</topology>
    </subcellularLocation>
</comment>
<dbReference type="InterPro" id="IPR007318">
    <property type="entry name" value="Phopholipid_MeTrfase"/>
</dbReference>
<accession>A0A0K1PCK6</accession>
<dbReference type="EMBL" id="CP012332">
    <property type="protein sequence ID" value="AKU90854.1"/>
    <property type="molecule type" value="Genomic_DNA"/>
</dbReference>
<dbReference type="AlphaFoldDB" id="A0A0K1PCK6"/>
<dbReference type="InterPro" id="IPR052527">
    <property type="entry name" value="Metal_cation-efflux_comp"/>
</dbReference>
<evidence type="ECO:0000256" key="1">
    <source>
        <dbReference type="ARBA" id="ARBA00004127"/>
    </source>
</evidence>
<dbReference type="Pfam" id="PF04191">
    <property type="entry name" value="PEMT"/>
    <property type="match status" value="1"/>
</dbReference>
<proteinExistence type="predicted"/>
<feature type="transmembrane region" description="Helical" evidence="5">
    <location>
        <begin position="106"/>
        <end position="126"/>
    </location>
</feature>
<feature type="transmembrane region" description="Helical" evidence="5">
    <location>
        <begin position="34"/>
        <end position="54"/>
    </location>
</feature>
<feature type="transmembrane region" description="Helical" evidence="5">
    <location>
        <begin position="12"/>
        <end position="28"/>
    </location>
</feature>
<protein>
    <submittedName>
        <fullName evidence="6">Putative CONSERVED INTEGRAL MEMBRANE PROTEIN</fullName>
    </submittedName>
</protein>
<evidence type="ECO:0000313" key="6">
    <source>
        <dbReference type="EMBL" id="AKU90854.1"/>
    </source>
</evidence>
<keyword evidence="7" id="KW-1185">Reference proteome</keyword>
<dbReference type="OrthoDB" id="5454770at2"/>